<feature type="region of interest" description="Disordered" evidence="14">
    <location>
        <begin position="228"/>
        <end position="292"/>
    </location>
</feature>
<feature type="domain" description="PHD-type" evidence="15">
    <location>
        <begin position="58"/>
        <end position="196"/>
    </location>
</feature>
<evidence type="ECO:0000256" key="13">
    <source>
        <dbReference type="ARBA" id="ARBA00047995"/>
    </source>
</evidence>
<dbReference type="GO" id="GO:0005524">
    <property type="term" value="F:ATP binding"/>
    <property type="evidence" value="ECO:0007669"/>
    <property type="project" value="UniProtKB-KW"/>
</dbReference>
<dbReference type="PANTHER" id="PTHR46357">
    <property type="entry name" value="TRANSCRIPTIONAL REGULATOR ATRX"/>
    <property type="match status" value="1"/>
</dbReference>
<dbReference type="Proteomes" id="UP001627154">
    <property type="component" value="Unassembled WGS sequence"/>
</dbReference>
<dbReference type="GO" id="GO:0008270">
    <property type="term" value="F:zinc ion binding"/>
    <property type="evidence" value="ECO:0007669"/>
    <property type="project" value="UniProtKB-KW"/>
</dbReference>
<comment type="caution">
    <text evidence="16">The sequence shown here is derived from an EMBL/GenBank/DDBJ whole genome shotgun (WGS) entry which is preliminary data.</text>
</comment>
<keyword evidence="4" id="KW-0547">Nucleotide-binding</keyword>
<dbReference type="PROSITE" id="PS51533">
    <property type="entry name" value="ADD"/>
    <property type="match status" value="1"/>
</dbReference>
<feature type="compositionally biased region" description="Polar residues" evidence="14">
    <location>
        <begin position="616"/>
        <end position="629"/>
    </location>
</feature>
<evidence type="ECO:0000256" key="2">
    <source>
        <dbReference type="ARBA" id="ARBA00007025"/>
    </source>
</evidence>
<dbReference type="GO" id="GO:0003678">
    <property type="term" value="F:DNA helicase activity"/>
    <property type="evidence" value="ECO:0007669"/>
    <property type="project" value="UniProtKB-EC"/>
</dbReference>
<evidence type="ECO:0000256" key="3">
    <source>
        <dbReference type="ARBA" id="ARBA00022723"/>
    </source>
</evidence>
<feature type="region of interest" description="Disordered" evidence="14">
    <location>
        <begin position="11"/>
        <end position="40"/>
    </location>
</feature>
<evidence type="ECO:0000256" key="5">
    <source>
        <dbReference type="ARBA" id="ARBA00022763"/>
    </source>
</evidence>
<feature type="compositionally biased region" description="Basic residues" evidence="14">
    <location>
        <begin position="248"/>
        <end position="260"/>
    </location>
</feature>
<keyword evidence="5" id="KW-0227">DNA damage</keyword>
<dbReference type="GO" id="GO:0006281">
    <property type="term" value="P:DNA repair"/>
    <property type="evidence" value="ECO:0007669"/>
    <property type="project" value="UniProtKB-KW"/>
</dbReference>
<dbReference type="GO" id="GO:0010468">
    <property type="term" value="P:regulation of gene expression"/>
    <property type="evidence" value="ECO:0007669"/>
    <property type="project" value="UniProtKB-ARBA"/>
</dbReference>
<feature type="region of interest" description="Disordered" evidence="14">
    <location>
        <begin position="463"/>
        <end position="509"/>
    </location>
</feature>
<reference evidence="16 17" key="1">
    <citation type="journal article" date="2024" name="bioRxiv">
        <title>A reference genome for Trichogramma kaykai: A tiny desert-dwelling parasitoid wasp with competing sex-ratio distorters.</title>
        <authorList>
            <person name="Culotta J."/>
            <person name="Lindsey A.R."/>
        </authorList>
    </citation>
    <scope>NUCLEOTIDE SEQUENCE [LARGE SCALE GENOMIC DNA]</scope>
    <source>
        <strain evidence="16 17">KSX58</strain>
    </source>
</reference>
<feature type="compositionally biased region" description="Acidic residues" evidence="14">
    <location>
        <begin position="231"/>
        <end position="243"/>
    </location>
</feature>
<keyword evidence="6" id="KW-0863">Zinc-finger</keyword>
<dbReference type="InterPro" id="IPR052131">
    <property type="entry name" value="ATRX_domain-containing"/>
</dbReference>
<evidence type="ECO:0000256" key="11">
    <source>
        <dbReference type="ARBA" id="ARBA00023204"/>
    </source>
</evidence>
<proteinExistence type="inferred from homology"/>
<dbReference type="SUPFAM" id="SSF57903">
    <property type="entry name" value="FYVE/PHD zinc finger"/>
    <property type="match status" value="1"/>
</dbReference>
<evidence type="ECO:0000313" key="16">
    <source>
        <dbReference type="EMBL" id="KAL3393947.1"/>
    </source>
</evidence>
<comment type="similarity">
    <text evidence="2">Belongs to the SNF2/RAD54 helicase family.</text>
</comment>
<evidence type="ECO:0000313" key="17">
    <source>
        <dbReference type="Proteomes" id="UP001627154"/>
    </source>
</evidence>
<dbReference type="GO" id="GO:0003677">
    <property type="term" value="F:DNA binding"/>
    <property type="evidence" value="ECO:0007669"/>
    <property type="project" value="UniProtKB-KW"/>
</dbReference>
<organism evidence="16 17">
    <name type="scientific">Trichogramma kaykai</name>
    <dbReference type="NCBI Taxonomy" id="54128"/>
    <lineage>
        <taxon>Eukaryota</taxon>
        <taxon>Metazoa</taxon>
        <taxon>Ecdysozoa</taxon>
        <taxon>Arthropoda</taxon>
        <taxon>Hexapoda</taxon>
        <taxon>Insecta</taxon>
        <taxon>Pterygota</taxon>
        <taxon>Neoptera</taxon>
        <taxon>Endopterygota</taxon>
        <taxon>Hymenoptera</taxon>
        <taxon>Apocrita</taxon>
        <taxon>Proctotrupomorpha</taxon>
        <taxon>Chalcidoidea</taxon>
        <taxon>Trichogrammatidae</taxon>
        <taxon>Trichogramma</taxon>
    </lineage>
</organism>
<keyword evidence="9" id="KW-0067">ATP-binding</keyword>
<keyword evidence="7" id="KW-0378">Hydrolase</keyword>
<keyword evidence="10" id="KW-0238">DNA-binding</keyword>
<evidence type="ECO:0000256" key="7">
    <source>
        <dbReference type="ARBA" id="ARBA00022801"/>
    </source>
</evidence>
<keyword evidence="11" id="KW-0234">DNA repair</keyword>
<feature type="compositionally biased region" description="Polar residues" evidence="14">
    <location>
        <begin position="637"/>
        <end position="648"/>
    </location>
</feature>
<keyword evidence="3" id="KW-0479">Metal-binding</keyword>
<sequence length="957" mass="108426">MDDISSFVEVELREGEEVDVEEVEPVGPVQASKPEPKSYPCQEYSQSENEFYKLTYGKDIPGTRFMRLHCTGCDEHIGSAPSEEHNMHEHPVLRTLLCFKCWQFYGDGNFEQGEDKTDMFCRWCANGGNLYCCSACSNTFCSKCIKRNFEPNVIKRIEEDENWKCFVCDPCDIFPLRSLCRALLEHIKKTKFLLEFSTNLDAKTKEEKMHLDESKCCLRKRRKRTHTLSLSDDDDDDDDETDDLYLPHSKRNQSKKRKSTRKSDFTNGHSKEAKKTPDPVNTSAEFDPSDLLIPCEQTMIEGDEILNPENAEPSRDGEVLEESTESSEIIPMGTIIDKQTRDKIETNGPMGNKTFANLLKAAMAKSNNKTIQITTTSKGTKTKLVAVPISRVKQAMSSNSLKIVKPPTHFLLSNSGQRRILPKIIPKPIPLGLNSKPQSTPKVINLDDEDEEEDITEAANTSSYNQCNGTETTKENQQAEESSISIPDPDTDLKVSDKNDNWSKSKDTVPNPFAFENSSAMKTKNRDLRFKKMLQLQGQEIENTISELKTKIYKLIQNSNLKPAQDGDLLQSAALSTKRFHRAMKKTLAELAHINDRLVRDFLHWKKRADVIPDVSTTEENKNVQTDGPSSNNSSSHVSCAENSNENEVATIGNENKTDYEVIEIDNRDSRQFTNVEVASNNAEITESDNNQENKENQNEVNLRVRKTNKSKDDIPLEMICERDSASDSSDDEMESTILKPTITPLEFASLLDHLSIFKKKITCNKSAGDNSIAHTEDRGCQVDIVPKRDFEKCIGYSLVNRAKSDAQSEEPFTESETSISNNFDKYQEQYLFYLQHIEDNGIETDETKGLTTETNHIPEKTPTDSSTLSNNDEICPEISLIGSRPENNTFSDFTDMQTMDCNLPSLIDHFVQENNHNNLMTESQVDEPEILSYYQSPNDMDALLEIVKKIPENLET</sequence>
<dbReference type="InterPro" id="IPR025766">
    <property type="entry name" value="ADD"/>
</dbReference>
<evidence type="ECO:0000256" key="9">
    <source>
        <dbReference type="ARBA" id="ARBA00022840"/>
    </source>
</evidence>
<evidence type="ECO:0000256" key="8">
    <source>
        <dbReference type="ARBA" id="ARBA00022833"/>
    </source>
</evidence>
<evidence type="ECO:0000256" key="12">
    <source>
        <dbReference type="ARBA" id="ARBA00023242"/>
    </source>
</evidence>
<gene>
    <name evidence="16" type="ORF">TKK_011796</name>
</gene>
<keyword evidence="12" id="KW-0539">Nucleus</keyword>
<evidence type="ECO:0000256" key="1">
    <source>
        <dbReference type="ARBA" id="ARBA00004123"/>
    </source>
</evidence>
<feature type="compositionally biased region" description="Basic and acidic residues" evidence="14">
    <location>
        <begin position="491"/>
        <end position="507"/>
    </location>
</feature>
<dbReference type="CDD" id="cd11726">
    <property type="entry name" value="ADDz_ATRX"/>
    <property type="match status" value="1"/>
</dbReference>
<protein>
    <recommendedName>
        <fullName evidence="15">PHD-type domain-containing protein</fullName>
    </recommendedName>
</protein>
<feature type="compositionally biased region" description="Polar residues" evidence="14">
    <location>
        <begin position="463"/>
        <end position="485"/>
    </location>
</feature>
<name>A0ABD2WM83_9HYME</name>
<accession>A0ABD2WM83</accession>
<dbReference type="GO" id="GO:0005634">
    <property type="term" value="C:nucleus"/>
    <property type="evidence" value="ECO:0007669"/>
    <property type="project" value="UniProtKB-SubCell"/>
</dbReference>
<feature type="compositionally biased region" description="Basic and acidic residues" evidence="14">
    <location>
        <begin position="261"/>
        <end position="277"/>
    </location>
</feature>
<feature type="region of interest" description="Disordered" evidence="14">
    <location>
        <begin position="616"/>
        <end position="655"/>
    </location>
</feature>
<evidence type="ECO:0000256" key="6">
    <source>
        <dbReference type="ARBA" id="ARBA00022771"/>
    </source>
</evidence>
<keyword evidence="17" id="KW-1185">Reference proteome</keyword>
<feature type="region of interest" description="Disordered" evidence="14">
    <location>
        <begin position="853"/>
        <end position="872"/>
    </location>
</feature>
<dbReference type="InterPro" id="IPR013083">
    <property type="entry name" value="Znf_RING/FYVE/PHD"/>
</dbReference>
<dbReference type="EMBL" id="JBJJXI010000095">
    <property type="protein sequence ID" value="KAL3393947.1"/>
    <property type="molecule type" value="Genomic_DNA"/>
</dbReference>
<dbReference type="PANTHER" id="PTHR46357:SF1">
    <property type="entry name" value="TRANSCRIPTIONAL REGULATOR ATRX"/>
    <property type="match status" value="1"/>
</dbReference>
<evidence type="ECO:0000259" key="15">
    <source>
        <dbReference type="PROSITE" id="PS51533"/>
    </source>
</evidence>
<dbReference type="GO" id="GO:0016787">
    <property type="term" value="F:hydrolase activity"/>
    <property type="evidence" value="ECO:0007669"/>
    <property type="project" value="UniProtKB-KW"/>
</dbReference>
<evidence type="ECO:0000256" key="4">
    <source>
        <dbReference type="ARBA" id="ARBA00022741"/>
    </source>
</evidence>
<dbReference type="Gene3D" id="3.30.40.10">
    <property type="entry name" value="Zinc/RING finger domain, C3HC4 (zinc finger)"/>
    <property type="match status" value="1"/>
</dbReference>
<evidence type="ECO:0000256" key="14">
    <source>
        <dbReference type="SAM" id="MobiDB-lite"/>
    </source>
</evidence>
<comment type="subcellular location">
    <subcellularLocation>
        <location evidence="1">Nucleus</location>
    </subcellularLocation>
</comment>
<evidence type="ECO:0000256" key="10">
    <source>
        <dbReference type="ARBA" id="ARBA00023125"/>
    </source>
</evidence>
<comment type="catalytic activity">
    <reaction evidence="13">
        <text>ATP + H2O = ADP + phosphate + H(+)</text>
        <dbReference type="Rhea" id="RHEA:13065"/>
        <dbReference type="ChEBI" id="CHEBI:15377"/>
        <dbReference type="ChEBI" id="CHEBI:15378"/>
        <dbReference type="ChEBI" id="CHEBI:30616"/>
        <dbReference type="ChEBI" id="CHEBI:43474"/>
        <dbReference type="ChEBI" id="CHEBI:456216"/>
        <dbReference type="EC" id="3.6.4.12"/>
    </reaction>
</comment>
<keyword evidence="8" id="KW-0862">Zinc</keyword>
<dbReference type="InterPro" id="IPR011011">
    <property type="entry name" value="Znf_FYVE_PHD"/>
</dbReference>
<dbReference type="AlphaFoldDB" id="A0ABD2WM83"/>